<dbReference type="SUPFAM" id="SSF81653">
    <property type="entry name" value="Calcium ATPase, transduction domain A"/>
    <property type="match status" value="1"/>
</dbReference>
<keyword evidence="6 10" id="KW-0067">ATP-binding</keyword>
<dbReference type="InterPro" id="IPR036163">
    <property type="entry name" value="HMA_dom_sf"/>
</dbReference>
<dbReference type="InterPro" id="IPR027256">
    <property type="entry name" value="P-typ_ATPase_IB"/>
</dbReference>
<dbReference type="PANTHER" id="PTHR43520">
    <property type="entry name" value="ATP7, ISOFORM B"/>
    <property type="match status" value="1"/>
</dbReference>
<dbReference type="InterPro" id="IPR023299">
    <property type="entry name" value="ATPase_P-typ_cyto_dom_N"/>
</dbReference>
<dbReference type="Gene3D" id="3.30.70.100">
    <property type="match status" value="1"/>
</dbReference>
<dbReference type="Pfam" id="PF00403">
    <property type="entry name" value="HMA"/>
    <property type="match status" value="1"/>
</dbReference>
<evidence type="ECO:0000259" key="11">
    <source>
        <dbReference type="PROSITE" id="PS50846"/>
    </source>
</evidence>
<keyword evidence="9 10" id="KW-0472">Membrane</keyword>
<proteinExistence type="inferred from homology"/>
<feature type="transmembrane region" description="Helical" evidence="10">
    <location>
        <begin position="324"/>
        <end position="347"/>
    </location>
</feature>
<dbReference type="SFLD" id="SFLDS00003">
    <property type="entry name" value="Haloacid_Dehalogenase"/>
    <property type="match status" value="1"/>
</dbReference>
<dbReference type="Pfam" id="PF00702">
    <property type="entry name" value="Hydrolase"/>
    <property type="match status" value="1"/>
</dbReference>
<gene>
    <name evidence="12" type="ORF">WKR92_14120</name>
</gene>
<evidence type="ECO:0000256" key="4">
    <source>
        <dbReference type="ARBA" id="ARBA00022723"/>
    </source>
</evidence>
<dbReference type="SUPFAM" id="SSF56784">
    <property type="entry name" value="HAD-like"/>
    <property type="match status" value="1"/>
</dbReference>
<keyword evidence="8 10" id="KW-1133">Transmembrane helix</keyword>
<feature type="transmembrane region" description="Helical" evidence="10">
    <location>
        <begin position="87"/>
        <end position="107"/>
    </location>
</feature>
<evidence type="ECO:0000313" key="12">
    <source>
        <dbReference type="EMBL" id="MFB5946965.1"/>
    </source>
</evidence>
<organism evidence="12 13">
    <name type="scientific">Albibacterium profundi</name>
    <dbReference type="NCBI Taxonomy" id="3134906"/>
    <lineage>
        <taxon>Bacteria</taxon>
        <taxon>Pseudomonadati</taxon>
        <taxon>Bacteroidota</taxon>
        <taxon>Sphingobacteriia</taxon>
        <taxon>Sphingobacteriales</taxon>
        <taxon>Sphingobacteriaceae</taxon>
        <taxon>Albibacterium</taxon>
    </lineage>
</organism>
<accession>A0ABV5CHV7</accession>
<dbReference type="SFLD" id="SFLDF00027">
    <property type="entry name" value="p-type_atpase"/>
    <property type="match status" value="1"/>
</dbReference>
<dbReference type="Gene3D" id="3.40.50.1000">
    <property type="entry name" value="HAD superfamily/HAD-like"/>
    <property type="match status" value="1"/>
</dbReference>
<evidence type="ECO:0000256" key="2">
    <source>
        <dbReference type="ARBA" id="ARBA00006024"/>
    </source>
</evidence>
<dbReference type="InterPro" id="IPR008250">
    <property type="entry name" value="ATPase_P-typ_transduc_dom_A_sf"/>
</dbReference>
<comment type="subcellular location">
    <subcellularLocation>
        <location evidence="10">Cell membrane</location>
    </subcellularLocation>
    <subcellularLocation>
        <location evidence="1">Endomembrane system</location>
        <topology evidence="1">Multi-pass membrane protein</topology>
    </subcellularLocation>
</comment>
<feature type="transmembrane region" description="Helical" evidence="10">
    <location>
        <begin position="652"/>
        <end position="671"/>
    </location>
</feature>
<dbReference type="SUPFAM" id="SSF81665">
    <property type="entry name" value="Calcium ATPase, transmembrane domain M"/>
    <property type="match status" value="1"/>
</dbReference>
<dbReference type="Pfam" id="PF00122">
    <property type="entry name" value="E1-E2_ATPase"/>
    <property type="match status" value="1"/>
</dbReference>
<feature type="transmembrane region" description="Helical" evidence="10">
    <location>
        <begin position="359"/>
        <end position="383"/>
    </location>
</feature>
<evidence type="ECO:0000256" key="3">
    <source>
        <dbReference type="ARBA" id="ARBA00022692"/>
    </source>
</evidence>
<comment type="caution">
    <text evidence="12">The sequence shown here is derived from an EMBL/GenBank/DDBJ whole genome shotgun (WGS) entry which is preliminary data.</text>
</comment>
<protein>
    <submittedName>
        <fullName evidence="12">Cation-translocating P-type ATPase</fullName>
    </submittedName>
</protein>
<comment type="similarity">
    <text evidence="2 10">Belongs to the cation transport ATPase (P-type) (TC 3.A.3) family. Type IB subfamily.</text>
</comment>
<dbReference type="InterPro" id="IPR059000">
    <property type="entry name" value="ATPase_P-type_domA"/>
</dbReference>
<keyword evidence="5 10" id="KW-0547">Nucleotide-binding</keyword>
<dbReference type="PROSITE" id="PS01047">
    <property type="entry name" value="HMA_1"/>
    <property type="match status" value="1"/>
</dbReference>
<sequence length="700" mass="76563">MSESNLVELNVTGMHCNNCALSVHKMLEKKGLKEVHVDFANEEVKFSNAGELNLDGIIKDIEGLGFKVYENEEIPQEGFFAKVENKFIFSLIFAVPLFSHMFLPFHWLHNPYIQLALCLPVFILGLSYFGKSAINSLRSGVPNMDVLIFIGFTSAFIYSLTGTVLNLGPDYMFYETTAVIITLVLLGNVFEKRSVSQTTSAIKDLLKYQQVKAIRLIGDEQEVIDSRMINSGDTLLVNTGEKIPADGDIIWGNASVNESLLTGESLPIEKNKYDSVIGGTVVEQGSIKILATKVGKHSVLSQIVEIMKRAQSSKPPIQRLGDRVAAIFVPVVVSIAVLTFVLSYLIFDVQLGESIMRSIAVLVISCPCAMGLATPTAVMVGLGRGAKQGVLIKGGATVEEMANLKYMVFDKTGTLTTGNFAVRDIQVFDLDMAEAKSLIVALESYSNHPIAKSLVAELESDKMKRFIFTEVNEVKGMGIKAIDADGNQYEIGSSKIVQPETDIDGFDVFLKKNDQLICKIAIEDELKPEAKNLIDLLKERKITPVLLSGDRKEKCEFVAQKLGIDTVYSEQRPEQKLQVIDSFKKKGTTAMVGDGINDAPALTTSDVGVSLGNASHIAIQSAKVILLNNDLNSVITLLKVGKHTLITIKQNLFWAFFYNIFAIPLAALGYLGPMLAALAMACSDVVVIGNSLRLKIKKLD</sequence>
<dbReference type="InterPro" id="IPR044492">
    <property type="entry name" value="P_typ_ATPase_HD_dom"/>
</dbReference>
<dbReference type="NCBIfam" id="TIGR01512">
    <property type="entry name" value="ATPase-IB2_Cd"/>
    <property type="match status" value="1"/>
</dbReference>
<dbReference type="InterPro" id="IPR001757">
    <property type="entry name" value="P_typ_ATPase"/>
</dbReference>
<evidence type="ECO:0000256" key="1">
    <source>
        <dbReference type="ARBA" id="ARBA00004127"/>
    </source>
</evidence>
<dbReference type="PROSITE" id="PS00154">
    <property type="entry name" value="ATPASE_E1_E2"/>
    <property type="match status" value="1"/>
</dbReference>
<evidence type="ECO:0000256" key="9">
    <source>
        <dbReference type="ARBA" id="ARBA00023136"/>
    </source>
</evidence>
<keyword evidence="3 10" id="KW-0812">Transmembrane</keyword>
<feature type="domain" description="HMA" evidence="11">
    <location>
        <begin position="5"/>
        <end position="69"/>
    </location>
</feature>
<keyword evidence="7" id="KW-1278">Translocase</keyword>
<evidence type="ECO:0000256" key="5">
    <source>
        <dbReference type="ARBA" id="ARBA00022741"/>
    </source>
</evidence>
<dbReference type="InterPro" id="IPR006121">
    <property type="entry name" value="HMA_dom"/>
</dbReference>
<dbReference type="NCBIfam" id="TIGR01494">
    <property type="entry name" value="ATPase_P-type"/>
    <property type="match status" value="1"/>
</dbReference>
<feature type="transmembrane region" description="Helical" evidence="10">
    <location>
        <begin position="146"/>
        <end position="165"/>
    </location>
</feature>
<dbReference type="EMBL" id="JBBVGT010000003">
    <property type="protein sequence ID" value="MFB5946965.1"/>
    <property type="molecule type" value="Genomic_DNA"/>
</dbReference>
<dbReference type="InterPro" id="IPR018303">
    <property type="entry name" value="ATPase_P-typ_P_site"/>
</dbReference>
<keyword evidence="10" id="KW-1003">Cell membrane</keyword>
<dbReference type="Proteomes" id="UP001580928">
    <property type="component" value="Unassembled WGS sequence"/>
</dbReference>
<dbReference type="SUPFAM" id="SSF55008">
    <property type="entry name" value="HMA, heavy metal-associated domain"/>
    <property type="match status" value="1"/>
</dbReference>
<dbReference type="PRINTS" id="PR00119">
    <property type="entry name" value="CATATPASE"/>
</dbReference>
<keyword evidence="4 10" id="KW-0479">Metal-binding</keyword>
<reference evidence="12 13" key="1">
    <citation type="submission" date="2024-04" db="EMBL/GenBank/DDBJ databases">
        <title>Albibacterium profundi sp. nov., isolated from sediment of the Challenger Deep of Mariana Trench.</title>
        <authorList>
            <person name="Wang Y."/>
        </authorList>
    </citation>
    <scope>NUCLEOTIDE SEQUENCE [LARGE SCALE GENOMIC DNA]</scope>
    <source>
        <strain evidence="12 13">RHL897</strain>
    </source>
</reference>
<feature type="transmembrane region" description="Helical" evidence="10">
    <location>
        <begin position="171"/>
        <end position="190"/>
    </location>
</feature>
<evidence type="ECO:0000256" key="7">
    <source>
        <dbReference type="ARBA" id="ARBA00022967"/>
    </source>
</evidence>
<dbReference type="PROSITE" id="PS50846">
    <property type="entry name" value="HMA_2"/>
    <property type="match status" value="1"/>
</dbReference>
<dbReference type="CDD" id="cd00371">
    <property type="entry name" value="HMA"/>
    <property type="match status" value="1"/>
</dbReference>
<dbReference type="PRINTS" id="PR00943">
    <property type="entry name" value="CUATPASE"/>
</dbReference>
<dbReference type="InterPro" id="IPR023298">
    <property type="entry name" value="ATPase_P-typ_TM_dom_sf"/>
</dbReference>
<evidence type="ECO:0000256" key="10">
    <source>
        <dbReference type="RuleBase" id="RU362081"/>
    </source>
</evidence>
<evidence type="ECO:0000313" key="13">
    <source>
        <dbReference type="Proteomes" id="UP001580928"/>
    </source>
</evidence>
<evidence type="ECO:0000256" key="6">
    <source>
        <dbReference type="ARBA" id="ARBA00022840"/>
    </source>
</evidence>
<evidence type="ECO:0000256" key="8">
    <source>
        <dbReference type="ARBA" id="ARBA00022989"/>
    </source>
</evidence>
<dbReference type="NCBIfam" id="TIGR01511">
    <property type="entry name" value="ATPase-IB1_Cu"/>
    <property type="match status" value="1"/>
</dbReference>
<dbReference type="InterPro" id="IPR017969">
    <property type="entry name" value="Heavy-metal-associated_CS"/>
</dbReference>
<dbReference type="InterPro" id="IPR023214">
    <property type="entry name" value="HAD_sf"/>
</dbReference>
<feature type="transmembrane region" description="Helical" evidence="10">
    <location>
        <begin position="113"/>
        <end position="134"/>
    </location>
</feature>
<dbReference type="Gene3D" id="3.40.1110.10">
    <property type="entry name" value="Calcium-transporting ATPase, cytoplasmic domain N"/>
    <property type="match status" value="1"/>
</dbReference>
<dbReference type="NCBIfam" id="TIGR01525">
    <property type="entry name" value="ATPase-IB_hvy"/>
    <property type="match status" value="1"/>
</dbReference>
<keyword evidence="13" id="KW-1185">Reference proteome</keyword>
<dbReference type="SFLD" id="SFLDG00002">
    <property type="entry name" value="C1.7:_P-type_atpase_like"/>
    <property type="match status" value="1"/>
</dbReference>
<dbReference type="RefSeq" id="WP_375558494.1">
    <property type="nucleotide sequence ID" value="NZ_JBBVGT010000003.1"/>
</dbReference>
<dbReference type="Gene3D" id="2.70.150.10">
    <property type="entry name" value="Calcium-transporting ATPase, cytoplasmic transduction domain A"/>
    <property type="match status" value="1"/>
</dbReference>
<name>A0ABV5CHV7_9SPHI</name>
<dbReference type="InterPro" id="IPR036412">
    <property type="entry name" value="HAD-like_sf"/>
</dbReference>
<dbReference type="PANTHER" id="PTHR43520:SF8">
    <property type="entry name" value="P-TYPE CU(+) TRANSPORTER"/>
    <property type="match status" value="1"/>
</dbReference>